<name>K1PNL9_MAGGI</name>
<reference evidence="2" key="1">
    <citation type="journal article" date="2012" name="Nature">
        <title>The oyster genome reveals stress adaptation and complexity of shell formation.</title>
        <authorList>
            <person name="Zhang G."/>
            <person name="Fang X."/>
            <person name="Guo X."/>
            <person name="Li L."/>
            <person name="Luo R."/>
            <person name="Xu F."/>
            <person name="Yang P."/>
            <person name="Zhang L."/>
            <person name="Wang X."/>
            <person name="Qi H."/>
            <person name="Xiong Z."/>
            <person name="Que H."/>
            <person name="Xie Y."/>
            <person name="Holland P.W."/>
            <person name="Paps J."/>
            <person name="Zhu Y."/>
            <person name="Wu F."/>
            <person name="Chen Y."/>
            <person name="Wang J."/>
            <person name="Peng C."/>
            <person name="Meng J."/>
            <person name="Yang L."/>
            <person name="Liu J."/>
            <person name="Wen B."/>
            <person name="Zhang N."/>
            <person name="Huang Z."/>
            <person name="Zhu Q."/>
            <person name="Feng Y."/>
            <person name="Mount A."/>
            <person name="Hedgecock D."/>
            <person name="Xu Z."/>
            <person name="Liu Y."/>
            <person name="Domazet-Loso T."/>
            <person name="Du Y."/>
            <person name="Sun X."/>
            <person name="Zhang S."/>
            <person name="Liu B."/>
            <person name="Cheng P."/>
            <person name="Jiang X."/>
            <person name="Li J."/>
            <person name="Fan D."/>
            <person name="Wang W."/>
            <person name="Fu W."/>
            <person name="Wang T."/>
            <person name="Wang B."/>
            <person name="Zhang J."/>
            <person name="Peng Z."/>
            <person name="Li Y."/>
            <person name="Li N."/>
            <person name="Wang J."/>
            <person name="Chen M."/>
            <person name="He Y."/>
            <person name="Tan F."/>
            <person name="Song X."/>
            <person name="Zheng Q."/>
            <person name="Huang R."/>
            <person name="Yang H."/>
            <person name="Du X."/>
            <person name="Chen L."/>
            <person name="Yang M."/>
            <person name="Gaffney P.M."/>
            <person name="Wang S."/>
            <person name="Luo L."/>
            <person name="She Z."/>
            <person name="Ming Y."/>
            <person name="Huang W."/>
            <person name="Zhang S."/>
            <person name="Huang B."/>
            <person name="Zhang Y."/>
            <person name="Qu T."/>
            <person name="Ni P."/>
            <person name="Miao G."/>
            <person name="Wang J."/>
            <person name="Wang Q."/>
            <person name="Steinberg C.E."/>
            <person name="Wang H."/>
            <person name="Li N."/>
            <person name="Qian L."/>
            <person name="Zhang G."/>
            <person name="Li Y."/>
            <person name="Yang H."/>
            <person name="Liu X."/>
            <person name="Wang J."/>
            <person name="Yin Y."/>
            <person name="Wang J."/>
        </authorList>
    </citation>
    <scope>NUCLEOTIDE SEQUENCE [LARGE SCALE GENOMIC DNA]</scope>
    <source>
        <strain evidence="2">05x7-T-G4-1.051#20</strain>
    </source>
</reference>
<dbReference type="GO" id="GO:0016791">
    <property type="term" value="F:phosphatase activity"/>
    <property type="evidence" value="ECO:0007669"/>
    <property type="project" value="TreeGrafter"/>
</dbReference>
<dbReference type="HOGENOM" id="CLU_928275_0_0_1"/>
<protein>
    <submittedName>
        <fullName evidence="2">Protein FRA10AC1</fullName>
    </submittedName>
</protein>
<evidence type="ECO:0000256" key="1">
    <source>
        <dbReference type="SAM" id="MobiDB-lite"/>
    </source>
</evidence>
<dbReference type="InterPro" id="IPR050645">
    <property type="entry name" value="Histidine_acid_phosphatase"/>
</dbReference>
<dbReference type="PANTHER" id="PTHR11567:SF25">
    <property type="entry name" value="PROTEIN FRA10AC1"/>
    <property type="match status" value="1"/>
</dbReference>
<dbReference type="InterPro" id="IPR019129">
    <property type="entry name" value="Folate-sensitive_fs_Fra10Ac1"/>
</dbReference>
<feature type="compositionally biased region" description="Basic and acidic residues" evidence="1">
    <location>
        <begin position="26"/>
        <end position="35"/>
    </location>
</feature>
<accession>K1PNL9</accession>
<sequence>MSEEQESVDFSRIHTGGGYSSDFDSDAERDKRSTRYDLIPQQTKTTEKVANKRELEDEYGSSKDKTDMDVIKENHKFLWDDEEADTWEKRLAKKYYDKLFKEYCITDLSRYKENKVAMRWRIEKEVVEGKGHFSCGNRKCDEKNGLRSWEVNFAYVEGGEKKNALVKLRLCPDCSYKLNYHHKLGLIGTVSDLKARVYLAATILNAAQIYIKKEILPKQRKRDKRSESKNKKHKSRRESPTPDTGTFLITLHGAEFTCSLQKWLGSLFLNRCNKYVYFVFQSNSCYKFKRLHFTNCLTCT</sequence>
<dbReference type="InParanoid" id="K1PNL9"/>
<gene>
    <name evidence="2" type="ORF">CGI_10013569</name>
</gene>
<feature type="region of interest" description="Disordered" evidence="1">
    <location>
        <begin position="1"/>
        <end position="64"/>
    </location>
</feature>
<feature type="region of interest" description="Disordered" evidence="1">
    <location>
        <begin position="220"/>
        <end position="244"/>
    </location>
</feature>
<organism evidence="2">
    <name type="scientific">Magallana gigas</name>
    <name type="common">Pacific oyster</name>
    <name type="synonym">Crassostrea gigas</name>
    <dbReference type="NCBI Taxonomy" id="29159"/>
    <lineage>
        <taxon>Eukaryota</taxon>
        <taxon>Metazoa</taxon>
        <taxon>Spiralia</taxon>
        <taxon>Lophotrochozoa</taxon>
        <taxon>Mollusca</taxon>
        <taxon>Bivalvia</taxon>
        <taxon>Autobranchia</taxon>
        <taxon>Pteriomorphia</taxon>
        <taxon>Ostreida</taxon>
        <taxon>Ostreoidea</taxon>
        <taxon>Ostreidae</taxon>
        <taxon>Magallana</taxon>
    </lineage>
</organism>
<dbReference type="AlphaFoldDB" id="K1PNL9"/>
<dbReference type="PANTHER" id="PTHR11567">
    <property type="entry name" value="ACID PHOSPHATASE-RELATED"/>
    <property type="match status" value="1"/>
</dbReference>
<feature type="compositionally biased region" description="Basic and acidic residues" evidence="1">
    <location>
        <begin position="45"/>
        <end position="64"/>
    </location>
</feature>
<dbReference type="EMBL" id="JH816746">
    <property type="protein sequence ID" value="EKC25617.1"/>
    <property type="molecule type" value="Genomic_DNA"/>
</dbReference>
<dbReference type="Pfam" id="PF09725">
    <property type="entry name" value="Fra10Ac1"/>
    <property type="match status" value="1"/>
</dbReference>
<proteinExistence type="predicted"/>
<evidence type="ECO:0000313" key="2">
    <source>
        <dbReference type="EMBL" id="EKC25617.1"/>
    </source>
</evidence>